<dbReference type="SUPFAM" id="SSF55144">
    <property type="entry name" value="LigT-like"/>
    <property type="match status" value="1"/>
</dbReference>
<dbReference type="InterPro" id="IPR012386">
    <property type="entry name" value="Cyclic-nucl_3Pdiesterase"/>
</dbReference>
<accession>A0A6A5T5Y9</accession>
<evidence type="ECO:0000313" key="1">
    <source>
        <dbReference type="EMBL" id="KAF1944487.1"/>
    </source>
</evidence>
<name>A0A6A5T5Y9_9PLEO</name>
<dbReference type="Proteomes" id="UP000800038">
    <property type="component" value="Unassembled WGS sequence"/>
</dbReference>
<gene>
    <name evidence="1" type="ORF">EJ02DRAFT_452351</name>
</gene>
<dbReference type="GO" id="GO:0004113">
    <property type="term" value="F:2',3'-cyclic-nucleotide 3'-phosphodiesterase activity"/>
    <property type="evidence" value="ECO:0007669"/>
    <property type="project" value="TreeGrafter"/>
</dbReference>
<reference evidence="1" key="1">
    <citation type="journal article" date="2020" name="Stud. Mycol.">
        <title>101 Dothideomycetes genomes: a test case for predicting lifestyles and emergence of pathogens.</title>
        <authorList>
            <person name="Haridas S."/>
            <person name="Albert R."/>
            <person name="Binder M."/>
            <person name="Bloem J."/>
            <person name="Labutti K."/>
            <person name="Salamov A."/>
            <person name="Andreopoulos B."/>
            <person name="Baker S."/>
            <person name="Barry K."/>
            <person name="Bills G."/>
            <person name="Bluhm B."/>
            <person name="Cannon C."/>
            <person name="Castanera R."/>
            <person name="Culley D."/>
            <person name="Daum C."/>
            <person name="Ezra D."/>
            <person name="Gonzalez J."/>
            <person name="Henrissat B."/>
            <person name="Kuo A."/>
            <person name="Liang C."/>
            <person name="Lipzen A."/>
            <person name="Lutzoni F."/>
            <person name="Magnuson J."/>
            <person name="Mondo S."/>
            <person name="Nolan M."/>
            <person name="Ohm R."/>
            <person name="Pangilinan J."/>
            <person name="Park H.-J."/>
            <person name="Ramirez L."/>
            <person name="Alfaro M."/>
            <person name="Sun H."/>
            <person name="Tritt A."/>
            <person name="Yoshinaga Y."/>
            <person name="Zwiers L.-H."/>
            <person name="Turgeon B."/>
            <person name="Goodwin S."/>
            <person name="Spatafora J."/>
            <person name="Crous P."/>
            <person name="Grigoriev I."/>
        </authorList>
    </citation>
    <scope>NUCLEOTIDE SEQUENCE</scope>
    <source>
        <strain evidence="1">CBS 161.51</strain>
    </source>
</reference>
<dbReference type="EMBL" id="ML976016">
    <property type="protein sequence ID" value="KAF1944487.1"/>
    <property type="molecule type" value="Genomic_DNA"/>
</dbReference>
<sequence>MPGSSLWLLPPATQPLNPLLISLIDKTSTHFASPHRFLPHITLTSEISASTYSSTPQKWLDSLDLPTGADIQVKFKRLGSSDVFFRKLYITCEKSSGLKTLARRCRQQVAGFGEEEKAQVWVEDKYMPHLSLLYHDCPPVDAKGLVEVEQLGDELGVSIEGKGDLDGWVGGRVILVPTDRSIDQWTPIVERTLT</sequence>
<dbReference type="OrthoDB" id="514292at2759"/>
<dbReference type="GO" id="GO:0009187">
    <property type="term" value="P:cyclic nucleotide metabolic process"/>
    <property type="evidence" value="ECO:0007669"/>
    <property type="project" value="TreeGrafter"/>
</dbReference>
<dbReference type="AlphaFoldDB" id="A0A6A5T5Y9"/>
<organism evidence="1 2">
    <name type="scientific">Clathrospora elynae</name>
    <dbReference type="NCBI Taxonomy" id="706981"/>
    <lineage>
        <taxon>Eukaryota</taxon>
        <taxon>Fungi</taxon>
        <taxon>Dikarya</taxon>
        <taxon>Ascomycota</taxon>
        <taxon>Pezizomycotina</taxon>
        <taxon>Dothideomycetes</taxon>
        <taxon>Pleosporomycetidae</taxon>
        <taxon>Pleosporales</taxon>
        <taxon>Diademaceae</taxon>
        <taxon>Clathrospora</taxon>
    </lineage>
</organism>
<dbReference type="Gene3D" id="3.90.1140.10">
    <property type="entry name" value="Cyclic phosphodiesterase"/>
    <property type="match status" value="1"/>
</dbReference>
<evidence type="ECO:0000313" key="2">
    <source>
        <dbReference type="Proteomes" id="UP000800038"/>
    </source>
</evidence>
<dbReference type="InterPro" id="IPR009097">
    <property type="entry name" value="Cyclic_Pdiesterase"/>
</dbReference>
<keyword evidence="2" id="KW-1185">Reference proteome</keyword>
<protein>
    <submittedName>
        <fullName evidence="1">2, 3 cyclic phosphodiesterase</fullName>
    </submittedName>
</protein>
<dbReference type="Pfam" id="PF07823">
    <property type="entry name" value="CPDase"/>
    <property type="match status" value="1"/>
</dbReference>
<dbReference type="PANTHER" id="PTHR28141">
    <property type="entry name" value="2',3'-CYCLIC-NUCLEOTIDE 3'-PHOSPHODIESTERASE"/>
    <property type="match status" value="1"/>
</dbReference>
<proteinExistence type="predicted"/>
<dbReference type="PANTHER" id="PTHR28141:SF1">
    <property type="entry name" value="2',3'-CYCLIC-NUCLEOTIDE 3'-PHOSPHODIESTERASE"/>
    <property type="match status" value="1"/>
</dbReference>